<keyword evidence="8 12" id="KW-1133">Transmembrane helix</keyword>
<proteinExistence type="inferred from homology"/>
<comment type="similarity">
    <text evidence="11">Belongs to the cytochrome b561 family.</text>
</comment>
<evidence type="ECO:0000256" key="10">
    <source>
        <dbReference type="ARBA" id="ARBA00023136"/>
    </source>
</evidence>
<evidence type="ECO:0000256" key="5">
    <source>
        <dbReference type="ARBA" id="ARBA00022692"/>
    </source>
</evidence>
<dbReference type="GO" id="GO:0046872">
    <property type="term" value="F:metal ion binding"/>
    <property type="evidence" value="ECO:0007669"/>
    <property type="project" value="UniProtKB-KW"/>
</dbReference>
<feature type="transmembrane region" description="Helical" evidence="12">
    <location>
        <begin position="99"/>
        <end position="117"/>
    </location>
</feature>
<evidence type="ECO:0000256" key="2">
    <source>
        <dbReference type="ARBA" id="ARBA00022448"/>
    </source>
</evidence>
<dbReference type="InterPro" id="IPR052168">
    <property type="entry name" value="Cytochrome_b561_oxidase"/>
</dbReference>
<sequence length="164" mass="17874">MTKTSPRSGYTNSQIILHWLIAALVLFNYIVSDGMGSALRRHLNGEAQADIWPAIHVYVGIAVLVLVLIRLLLRRRVGVPATAEATPGWMSRLGKIGHWLIYALLLVGPALGVATWYLRLGSAGDLHAIAMNALMILAGLHAAAGIYHHYVVRDGLLRRMGLPL</sequence>
<dbReference type="PANTHER" id="PTHR30529">
    <property type="entry name" value="CYTOCHROME B561"/>
    <property type="match status" value="1"/>
</dbReference>
<evidence type="ECO:0000256" key="7">
    <source>
        <dbReference type="ARBA" id="ARBA00022982"/>
    </source>
</evidence>
<comment type="caution">
    <text evidence="14">The sequence shown here is derived from an EMBL/GenBank/DDBJ whole genome shotgun (WGS) entry which is preliminary data.</text>
</comment>
<dbReference type="EMBL" id="LAZR01062886">
    <property type="protein sequence ID" value="KKK60601.1"/>
    <property type="molecule type" value="Genomic_DNA"/>
</dbReference>
<evidence type="ECO:0000256" key="4">
    <source>
        <dbReference type="ARBA" id="ARBA00022617"/>
    </source>
</evidence>
<keyword evidence="3" id="KW-1003">Cell membrane</keyword>
<dbReference type="InterPro" id="IPR016174">
    <property type="entry name" value="Di-haem_cyt_TM"/>
</dbReference>
<dbReference type="SUPFAM" id="SSF81342">
    <property type="entry name" value="Transmembrane di-heme cytochromes"/>
    <property type="match status" value="1"/>
</dbReference>
<keyword evidence="10 12" id="KW-0472">Membrane</keyword>
<keyword evidence="6" id="KW-0479">Metal-binding</keyword>
<feature type="domain" description="Cytochrome b561 bacterial/Ni-hydrogenase" evidence="13">
    <location>
        <begin position="10"/>
        <end position="160"/>
    </location>
</feature>
<evidence type="ECO:0000256" key="9">
    <source>
        <dbReference type="ARBA" id="ARBA00023004"/>
    </source>
</evidence>
<evidence type="ECO:0000256" key="11">
    <source>
        <dbReference type="ARBA" id="ARBA00037975"/>
    </source>
</evidence>
<dbReference type="PANTHER" id="PTHR30529:SF7">
    <property type="entry name" value="CYTOCHROME B561 BACTERIAL_NI-HYDROGENASE DOMAIN-CONTAINING PROTEIN"/>
    <property type="match status" value="1"/>
</dbReference>
<dbReference type="GO" id="GO:0022904">
    <property type="term" value="P:respiratory electron transport chain"/>
    <property type="evidence" value="ECO:0007669"/>
    <property type="project" value="InterPro"/>
</dbReference>
<keyword evidence="2" id="KW-0813">Transport</keyword>
<feature type="transmembrane region" description="Helical" evidence="12">
    <location>
        <begin position="129"/>
        <end position="150"/>
    </location>
</feature>
<accession>A0A0F8ZKX9</accession>
<dbReference type="GO" id="GO:0009055">
    <property type="term" value="F:electron transfer activity"/>
    <property type="evidence" value="ECO:0007669"/>
    <property type="project" value="InterPro"/>
</dbReference>
<reference evidence="14" key="1">
    <citation type="journal article" date="2015" name="Nature">
        <title>Complex archaea that bridge the gap between prokaryotes and eukaryotes.</title>
        <authorList>
            <person name="Spang A."/>
            <person name="Saw J.H."/>
            <person name="Jorgensen S.L."/>
            <person name="Zaremba-Niedzwiedzka K."/>
            <person name="Martijn J."/>
            <person name="Lind A.E."/>
            <person name="van Eijk R."/>
            <person name="Schleper C."/>
            <person name="Guy L."/>
            <person name="Ettema T.J."/>
        </authorList>
    </citation>
    <scope>NUCLEOTIDE SEQUENCE</scope>
</reference>
<evidence type="ECO:0000256" key="8">
    <source>
        <dbReference type="ARBA" id="ARBA00022989"/>
    </source>
</evidence>
<dbReference type="Pfam" id="PF01292">
    <property type="entry name" value="Ni_hydr_CYTB"/>
    <property type="match status" value="1"/>
</dbReference>
<keyword evidence="9" id="KW-0408">Iron</keyword>
<keyword evidence="5 12" id="KW-0812">Transmembrane</keyword>
<dbReference type="GO" id="GO:0020037">
    <property type="term" value="F:heme binding"/>
    <property type="evidence" value="ECO:0007669"/>
    <property type="project" value="TreeGrafter"/>
</dbReference>
<dbReference type="InterPro" id="IPR011577">
    <property type="entry name" value="Cyt_b561_bac/Ni-Hgenase"/>
</dbReference>
<keyword evidence="7" id="KW-0249">Electron transport</keyword>
<evidence type="ECO:0000256" key="1">
    <source>
        <dbReference type="ARBA" id="ARBA00004651"/>
    </source>
</evidence>
<evidence type="ECO:0000256" key="12">
    <source>
        <dbReference type="SAM" id="Phobius"/>
    </source>
</evidence>
<evidence type="ECO:0000259" key="13">
    <source>
        <dbReference type="Pfam" id="PF01292"/>
    </source>
</evidence>
<organism evidence="14">
    <name type="scientific">marine sediment metagenome</name>
    <dbReference type="NCBI Taxonomy" id="412755"/>
    <lineage>
        <taxon>unclassified sequences</taxon>
        <taxon>metagenomes</taxon>
        <taxon>ecological metagenomes</taxon>
    </lineage>
</organism>
<evidence type="ECO:0000256" key="3">
    <source>
        <dbReference type="ARBA" id="ARBA00022475"/>
    </source>
</evidence>
<name>A0A0F8ZKX9_9ZZZZ</name>
<dbReference type="AlphaFoldDB" id="A0A0F8ZKX9"/>
<gene>
    <name evidence="14" type="ORF">LCGC14_3022720</name>
</gene>
<evidence type="ECO:0000313" key="14">
    <source>
        <dbReference type="EMBL" id="KKK60601.1"/>
    </source>
</evidence>
<comment type="subcellular location">
    <subcellularLocation>
        <location evidence="1">Cell membrane</location>
        <topology evidence="1">Multi-pass membrane protein</topology>
    </subcellularLocation>
</comment>
<keyword evidence="4" id="KW-0349">Heme</keyword>
<feature type="transmembrane region" description="Helical" evidence="12">
    <location>
        <begin position="51"/>
        <end position="73"/>
    </location>
</feature>
<protein>
    <recommendedName>
        <fullName evidence="13">Cytochrome b561 bacterial/Ni-hydrogenase domain-containing protein</fullName>
    </recommendedName>
</protein>
<dbReference type="GO" id="GO:0005886">
    <property type="term" value="C:plasma membrane"/>
    <property type="evidence" value="ECO:0007669"/>
    <property type="project" value="UniProtKB-SubCell"/>
</dbReference>
<feature type="transmembrane region" description="Helical" evidence="12">
    <location>
        <begin position="12"/>
        <end position="31"/>
    </location>
</feature>
<evidence type="ECO:0000256" key="6">
    <source>
        <dbReference type="ARBA" id="ARBA00022723"/>
    </source>
</evidence>